<dbReference type="EMBL" id="BMFT01000001">
    <property type="protein sequence ID" value="GGH27602.1"/>
    <property type="molecule type" value="Genomic_DNA"/>
</dbReference>
<dbReference type="PANTHER" id="PTHR43792:SF1">
    <property type="entry name" value="N-ACETYLTRANSFERASE DOMAIN-CONTAINING PROTEIN"/>
    <property type="match status" value="1"/>
</dbReference>
<proteinExistence type="predicted"/>
<dbReference type="Gene3D" id="3.40.630.30">
    <property type="match status" value="1"/>
</dbReference>
<keyword evidence="3" id="KW-1185">Reference proteome</keyword>
<comment type="caution">
    <text evidence="2">The sequence shown here is derived from an EMBL/GenBank/DDBJ whole genome shotgun (WGS) entry which is preliminary data.</text>
</comment>
<feature type="domain" description="N-acetyltransferase" evidence="1">
    <location>
        <begin position="8"/>
        <end position="171"/>
    </location>
</feature>
<dbReference type="RefSeq" id="WP_188540889.1">
    <property type="nucleotide sequence ID" value="NZ_BMFT01000001.1"/>
</dbReference>
<dbReference type="InterPro" id="IPR016181">
    <property type="entry name" value="Acyl_CoA_acyltransferase"/>
</dbReference>
<accession>A0ABQ1YIU8</accession>
<evidence type="ECO:0000313" key="2">
    <source>
        <dbReference type="EMBL" id="GGH27602.1"/>
    </source>
</evidence>
<dbReference type="InterPro" id="IPR000182">
    <property type="entry name" value="GNAT_dom"/>
</dbReference>
<evidence type="ECO:0000313" key="3">
    <source>
        <dbReference type="Proteomes" id="UP000659344"/>
    </source>
</evidence>
<evidence type="ECO:0000259" key="1">
    <source>
        <dbReference type="PROSITE" id="PS51186"/>
    </source>
</evidence>
<protein>
    <submittedName>
        <fullName evidence="2">N-acetyltransferase YnaD</fullName>
    </submittedName>
</protein>
<dbReference type="Pfam" id="PF13302">
    <property type="entry name" value="Acetyltransf_3"/>
    <property type="match status" value="1"/>
</dbReference>
<organism evidence="2 3">
    <name type="scientific">Paenibacillus segetis</name>
    <dbReference type="NCBI Taxonomy" id="1325360"/>
    <lineage>
        <taxon>Bacteria</taxon>
        <taxon>Bacillati</taxon>
        <taxon>Bacillota</taxon>
        <taxon>Bacilli</taxon>
        <taxon>Bacillales</taxon>
        <taxon>Paenibacillaceae</taxon>
        <taxon>Paenibacillus</taxon>
    </lineage>
</organism>
<dbReference type="Proteomes" id="UP000659344">
    <property type="component" value="Unassembled WGS sequence"/>
</dbReference>
<name>A0ABQ1YIU8_9BACL</name>
<gene>
    <name evidence="2" type="primary">ynaD</name>
    <name evidence="2" type="ORF">GCM10008013_29170</name>
</gene>
<dbReference type="PROSITE" id="PS51186">
    <property type="entry name" value="GNAT"/>
    <property type="match status" value="1"/>
</dbReference>
<dbReference type="SUPFAM" id="SSF55729">
    <property type="entry name" value="Acyl-CoA N-acyltransferases (Nat)"/>
    <property type="match status" value="1"/>
</dbReference>
<dbReference type="InterPro" id="IPR051531">
    <property type="entry name" value="N-acetyltransferase"/>
</dbReference>
<sequence length="188" mass="21763">MHIETSRLIIRDLIMKDWIDVHVYASNPKVTEYMIWGPNNEDETKSYVNQQIEKKQTINRTDFEFAVILKETNQLIGGCGIYIKELNAEIGYCFNPDYWGNGYASEASKALLRLAFEKFKVHRVYATCRPGNIGSAKVLSKIGMKKEGHLREHLWTKGKFHDSYLFSILENEYKENSESGFEEGHDSI</sequence>
<dbReference type="PANTHER" id="PTHR43792">
    <property type="entry name" value="GNAT FAMILY, PUTATIVE (AFU_ORTHOLOGUE AFUA_3G00765)-RELATED-RELATED"/>
    <property type="match status" value="1"/>
</dbReference>
<dbReference type="CDD" id="cd04301">
    <property type="entry name" value="NAT_SF"/>
    <property type="match status" value="1"/>
</dbReference>
<reference evidence="3" key="1">
    <citation type="journal article" date="2019" name="Int. J. Syst. Evol. Microbiol.">
        <title>The Global Catalogue of Microorganisms (GCM) 10K type strain sequencing project: providing services to taxonomists for standard genome sequencing and annotation.</title>
        <authorList>
            <consortium name="The Broad Institute Genomics Platform"/>
            <consortium name="The Broad Institute Genome Sequencing Center for Infectious Disease"/>
            <person name="Wu L."/>
            <person name="Ma J."/>
        </authorList>
    </citation>
    <scope>NUCLEOTIDE SEQUENCE [LARGE SCALE GENOMIC DNA]</scope>
    <source>
        <strain evidence="3">CGMCC 1.12769</strain>
    </source>
</reference>